<name>A0A979FRZ7_HYAAZ</name>
<dbReference type="Gene3D" id="1.20.1250.20">
    <property type="entry name" value="MFS general substrate transporter like domains"/>
    <property type="match status" value="1"/>
</dbReference>
<evidence type="ECO:0000256" key="3">
    <source>
        <dbReference type="ARBA" id="ARBA00022989"/>
    </source>
</evidence>
<feature type="transmembrane region" description="Helical" evidence="6">
    <location>
        <begin position="280"/>
        <end position="302"/>
    </location>
</feature>
<evidence type="ECO:0000256" key="6">
    <source>
        <dbReference type="SAM" id="Phobius"/>
    </source>
</evidence>
<feature type="region of interest" description="Disordered" evidence="5">
    <location>
        <begin position="1"/>
        <end position="33"/>
    </location>
</feature>
<feature type="transmembrane region" description="Helical" evidence="6">
    <location>
        <begin position="117"/>
        <end position="135"/>
    </location>
</feature>
<feature type="compositionally biased region" description="Pro residues" evidence="5">
    <location>
        <begin position="21"/>
        <end position="33"/>
    </location>
</feature>
<evidence type="ECO:0000256" key="4">
    <source>
        <dbReference type="ARBA" id="ARBA00023136"/>
    </source>
</evidence>
<keyword evidence="4 6" id="KW-0472">Membrane</keyword>
<evidence type="ECO:0000256" key="1">
    <source>
        <dbReference type="ARBA" id="ARBA00004141"/>
    </source>
</evidence>
<dbReference type="OMA" id="STICWTG"/>
<evidence type="ECO:0000256" key="2">
    <source>
        <dbReference type="ARBA" id="ARBA00022692"/>
    </source>
</evidence>
<feature type="transmembrane region" description="Helical" evidence="6">
    <location>
        <begin position="141"/>
        <end position="162"/>
    </location>
</feature>
<dbReference type="OrthoDB" id="422206at2759"/>
<gene>
    <name evidence="8" type="primary">LOC108666649</name>
</gene>
<evidence type="ECO:0000256" key="5">
    <source>
        <dbReference type="SAM" id="MobiDB-lite"/>
    </source>
</evidence>
<feature type="transmembrane region" description="Helical" evidence="6">
    <location>
        <begin position="44"/>
        <end position="64"/>
    </location>
</feature>
<dbReference type="InterPro" id="IPR049680">
    <property type="entry name" value="FLVCR1-2_SLC49-like"/>
</dbReference>
<feature type="transmembrane region" description="Helical" evidence="6">
    <location>
        <begin position="247"/>
        <end position="274"/>
    </location>
</feature>
<proteinExistence type="predicted"/>
<feature type="transmembrane region" description="Helical" evidence="6">
    <location>
        <begin position="348"/>
        <end position="377"/>
    </location>
</feature>
<dbReference type="Proteomes" id="UP000694843">
    <property type="component" value="Unplaced"/>
</dbReference>
<dbReference type="PANTHER" id="PTHR10924">
    <property type="entry name" value="MAJOR FACILITATOR SUPERFAMILY PROTEIN-RELATED"/>
    <property type="match status" value="1"/>
</dbReference>
<organism evidence="7 8">
    <name type="scientific">Hyalella azteca</name>
    <name type="common">Amphipod</name>
    <dbReference type="NCBI Taxonomy" id="294128"/>
    <lineage>
        <taxon>Eukaryota</taxon>
        <taxon>Metazoa</taxon>
        <taxon>Ecdysozoa</taxon>
        <taxon>Arthropoda</taxon>
        <taxon>Crustacea</taxon>
        <taxon>Multicrustacea</taxon>
        <taxon>Malacostraca</taxon>
        <taxon>Eumalacostraca</taxon>
        <taxon>Peracarida</taxon>
        <taxon>Amphipoda</taxon>
        <taxon>Senticaudata</taxon>
        <taxon>Talitrida</taxon>
        <taxon>Talitroidea</taxon>
        <taxon>Hyalellidae</taxon>
        <taxon>Hyalella</taxon>
    </lineage>
</organism>
<dbReference type="PANTHER" id="PTHR10924:SF6">
    <property type="entry name" value="SOLUTE CARRIER FAMILY 49 MEMBER A3"/>
    <property type="match status" value="1"/>
</dbReference>
<accession>A0A979FRZ7</accession>
<feature type="transmembrane region" description="Helical" evidence="6">
    <location>
        <begin position="214"/>
        <end position="235"/>
    </location>
</feature>
<dbReference type="GeneID" id="108666649"/>
<protein>
    <submittedName>
        <fullName evidence="8">Solute carrier family 49 member A3</fullName>
    </submittedName>
</protein>
<feature type="transmembrane region" description="Helical" evidence="6">
    <location>
        <begin position="84"/>
        <end position="105"/>
    </location>
</feature>
<feature type="compositionally biased region" description="Polar residues" evidence="5">
    <location>
        <begin position="1"/>
        <end position="11"/>
    </location>
</feature>
<feature type="transmembrane region" description="Helical" evidence="6">
    <location>
        <begin position="182"/>
        <end position="202"/>
    </location>
</feature>
<evidence type="ECO:0000313" key="8">
    <source>
        <dbReference type="RefSeq" id="XP_047739226.1"/>
    </source>
</evidence>
<dbReference type="AlphaFoldDB" id="A0A979FRZ7"/>
<feature type="transmembrane region" description="Helical" evidence="6">
    <location>
        <begin position="309"/>
        <end position="328"/>
    </location>
</feature>
<keyword evidence="2 6" id="KW-0812">Transmembrane</keyword>
<evidence type="ECO:0000313" key="7">
    <source>
        <dbReference type="Proteomes" id="UP000694843"/>
    </source>
</evidence>
<keyword evidence="3 6" id="KW-1133">Transmembrane helix</keyword>
<dbReference type="InterPro" id="IPR036259">
    <property type="entry name" value="MFS_trans_sf"/>
</dbReference>
<reference evidence="8" key="1">
    <citation type="submission" date="2025-08" db="UniProtKB">
        <authorList>
            <consortium name="RefSeq"/>
        </authorList>
    </citation>
    <scope>IDENTIFICATION</scope>
    <source>
        <tissue evidence="8">Whole organism</tissue>
    </source>
</reference>
<comment type="subcellular location">
    <subcellularLocation>
        <location evidence="1">Membrane</location>
        <topology evidence="1">Multi-pass membrane protein</topology>
    </subcellularLocation>
</comment>
<keyword evidence="7" id="KW-1185">Reference proteome</keyword>
<dbReference type="GO" id="GO:0016020">
    <property type="term" value="C:membrane"/>
    <property type="evidence" value="ECO:0007669"/>
    <property type="project" value="UniProtKB-SubCell"/>
</dbReference>
<dbReference type="SUPFAM" id="SSF103473">
    <property type="entry name" value="MFS general substrate transporter"/>
    <property type="match status" value="1"/>
</dbReference>
<dbReference type="RefSeq" id="XP_047739226.1">
    <property type="nucleotide sequence ID" value="XM_047883270.1"/>
</dbReference>
<dbReference type="KEGG" id="hazt:108666649"/>
<sequence>MYNMTTYTPVPTNAKDDPPLGCYPPPGDQAPPSQPQFRAYKQRWLVMLVVVLLNLSNAAMWITYAPVATIVQDFYDKYDGQVNYFSVAYLIVSMPFVFICTFVVNRYGLGPTIHLGAALNCVGSVVKALGTSAFIESQDTQYAVSLTGQCIAAMAQSFLLFIPTKVSQVWFPDEQRTISTTILSMSNPLGIVLGEVITPAIVRVPQDVPTNNYVWMGFAILTQCCTIACITRLSLHVTQQMLCVVGYSTTFSGLSTGLMILVGFAGSAVFGIYVDRTKRFTPVCKFCYACASICGIAMLEFFLVPDAKAAILIFSSLFGFFGVGGYPIGLELAVEATYPVEETFSTAFIFLGGQVLVSIVMLMCVLAILVCIMILFLDTPYKRREAELQHRKPSEGVVRNESFKSESKASSVNSSVNGTIIKTTAPCLPDDVVFNDRL</sequence>